<evidence type="ECO:0000313" key="3">
    <source>
        <dbReference type="Proteomes" id="UP000001996"/>
    </source>
</evidence>
<dbReference type="Proteomes" id="UP000001996">
    <property type="component" value="Unassembled WGS sequence"/>
</dbReference>
<accession>A5E3A2</accession>
<dbReference type="RefSeq" id="XP_001525057.1">
    <property type="nucleotide sequence ID" value="XM_001525007.1"/>
</dbReference>
<protein>
    <submittedName>
        <fullName evidence="2">Uncharacterized protein</fullName>
    </submittedName>
</protein>
<dbReference type="AlphaFoldDB" id="A5E3A2"/>
<evidence type="ECO:0000313" key="2">
    <source>
        <dbReference type="EMBL" id="EDK45910.1"/>
    </source>
</evidence>
<dbReference type="OrthoDB" id="4025976at2759"/>
<dbReference type="GeneID" id="5232147"/>
<feature type="compositionally biased region" description="Low complexity" evidence="1">
    <location>
        <begin position="66"/>
        <end position="75"/>
    </location>
</feature>
<reference evidence="2 3" key="1">
    <citation type="journal article" date="2009" name="Nature">
        <title>Evolution of pathogenicity and sexual reproduction in eight Candida genomes.</title>
        <authorList>
            <person name="Butler G."/>
            <person name="Rasmussen M.D."/>
            <person name="Lin M.F."/>
            <person name="Santos M.A."/>
            <person name="Sakthikumar S."/>
            <person name="Munro C.A."/>
            <person name="Rheinbay E."/>
            <person name="Grabherr M."/>
            <person name="Forche A."/>
            <person name="Reedy J.L."/>
            <person name="Agrafioti I."/>
            <person name="Arnaud M.B."/>
            <person name="Bates S."/>
            <person name="Brown A.J."/>
            <person name="Brunke S."/>
            <person name="Costanzo M.C."/>
            <person name="Fitzpatrick D.A."/>
            <person name="de Groot P.W."/>
            <person name="Harris D."/>
            <person name="Hoyer L.L."/>
            <person name="Hube B."/>
            <person name="Klis F.M."/>
            <person name="Kodira C."/>
            <person name="Lennard N."/>
            <person name="Logue M.E."/>
            <person name="Martin R."/>
            <person name="Neiman A.M."/>
            <person name="Nikolaou E."/>
            <person name="Quail M.A."/>
            <person name="Quinn J."/>
            <person name="Santos M.C."/>
            <person name="Schmitzberger F.F."/>
            <person name="Sherlock G."/>
            <person name="Shah P."/>
            <person name="Silverstein K.A."/>
            <person name="Skrzypek M.S."/>
            <person name="Soll D."/>
            <person name="Staggs R."/>
            <person name="Stansfield I."/>
            <person name="Stumpf M.P."/>
            <person name="Sudbery P.E."/>
            <person name="Srikantha T."/>
            <person name="Zeng Q."/>
            <person name="Berman J."/>
            <person name="Berriman M."/>
            <person name="Heitman J."/>
            <person name="Gow N.A."/>
            <person name="Lorenz M.C."/>
            <person name="Birren B.W."/>
            <person name="Kellis M."/>
            <person name="Cuomo C.A."/>
        </authorList>
    </citation>
    <scope>NUCLEOTIDE SEQUENCE [LARGE SCALE GENOMIC DNA]</scope>
    <source>
        <strain evidence="3">ATCC 11503 / BCRC 21390 / CBS 2605 / JCM 1781 / NBRC 1676 / NRRL YB-4239</strain>
    </source>
</reference>
<dbReference type="KEGG" id="lel:PVL30_004913"/>
<name>A5E3A2_LODEL</name>
<feature type="compositionally biased region" description="Polar residues" evidence="1">
    <location>
        <begin position="17"/>
        <end position="43"/>
    </location>
</feature>
<dbReference type="OMA" id="DPIAHEH"/>
<dbReference type="HOGENOM" id="CLU_2830964_0_0_1"/>
<proteinExistence type="predicted"/>
<evidence type="ECO:0000256" key="1">
    <source>
        <dbReference type="SAM" id="MobiDB-lite"/>
    </source>
</evidence>
<gene>
    <name evidence="2" type="ORF">LELG_04089</name>
</gene>
<feature type="region of interest" description="Disordered" evidence="1">
    <location>
        <begin position="1"/>
        <end position="75"/>
    </location>
</feature>
<organism evidence="2 3">
    <name type="scientific">Lodderomyces elongisporus (strain ATCC 11503 / CBS 2605 / JCM 1781 / NBRC 1676 / NRRL YB-4239)</name>
    <name type="common">Yeast</name>
    <name type="synonym">Saccharomyces elongisporus</name>
    <dbReference type="NCBI Taxonomy" id="379508"/>
    <lineage>
        <taxon>Eukaryota</taxon>
        <taxon>Fungi</taxon>
        <taxon>Dikarya</taxon>
        <taxon>Ascomycota</taxon>
        <taxon>Saccharomycotina</taxon>
        <taxon>Pichiomycetes</taxon>
        <taxon>Debaryomycetaceae</taxon>
        <taxon>Candida/Lodderomyces clade</taxon>
        <taxon>Lodderomyces</taxon>
    </lineage>
</organism>
<dbReference type="InParanoid" id="A5E3A2"/>
<dbReference type="EMBL" id="CH981528">
    <property type="protein sequence ID" value="EDK45910.1"/>
    <property type="molecule type" value="Genomic_DNA"/>
</dbReference>
<keyword evidence="3" id="KW-1185">Reference proteome</keyword>
<dbReference type="VEuPathDB" id="FungiDB:LELG_04089"/>
<sequence length="75" mass="8400">MSKNEYFNSPEGPPPNFQQSQSHVGGNSYVPQAQPSYNNTTQDRGMFSHNQPQYQQGYGQGPPPNAYYQQQPGYG</sequence>